<dbReference type="OrthoDB" id="34481at2157"/>
<dbReference type="Proteomes" id="UP000509301">
    <property type="component" value="Chromosome"/>
</dbReference>
<reference evidence="1 2" key="1">
    <citation type="submission" date="2020-02" db="EMBL/GenBank/DDBJ databases">
        <title>Comparative genome analysis reveals the metabolism and evolution of the thermophilic archaeal genus Metallosphaera.</title>
        <authorList>
            <person name="Jiang C."/>
        </authorList>
    </citation>
    <scope>NUCLEOTIDE SEQUENCE [LARGE SCALE GENOMIC DNA]</scope>
    <source>
        <strain evidence="1 2">Ric-A</strain>
    </source>
</reference>
<dbReference type="KEGG" id="mten:GWK48_03425"/>
<name>A0A6N0NWR3_9CREN</name>
<accession>A0A6N0NWR3</accession>
<organism evidence="1 2">
    <name type="scientific">Metallosphaera tengchongensis</name>
    <dbReference type="NCBI Taxonomy" id="1532350"/>
    <lineage>
        <taxon>Archaea</taxon>
        <taxon>Thermoproteota</taxon>
        <taxon>Thermoprotei</taxon>
        <taxon>Sulfolobales</taxon>
        <taxon>Sulfolobaceae</taxon>
        <taxon>Metallosphaera</taxon>
    </lineage>
</organism>
<evidence type="ECO:0000313" key="1">
    <source>
        <dbReference type="EMBL" id="QKQ99569.1"/>
    </source>
</evidence>
<dbReference type="RefSeq" id="WP_174629630.1">
    <property type="nucleotide sequence ID" value="NZ_CP049074.1"/>
</dbReference>
<proteinExistence type="predicted"/>
<gene>
    <name evidence="1" type="ORF">GWK48_03425</name>
</gene>
<protein>
    <submittedName>
        <fullName evidence="1">Uncharacterized protein</fullName>
    </submittedName>
</protein>
<dbReference type="GeneID" id="55640968"/>
<sequence>MESFINCLGKIVDLSRTSDLQWSFKLRETILLTGTVELNPGMVTELIIRFRNPEGMGTIRVAQGRILEVSYEGILALVLRPKLRECSQIIAASNRKGTYS</sequence>
<dbReference type="AlphaFoldDB" id="A0A6N0NWR3"/>
<keyword evidence="2" id="KW-1185">Reference proteome</keyword>
<dbReference type="EMBL" id="CP049074">
    <property type="protein sequence ID" value="QKQ99569.1"/>
    <property type="molecule type" value="Genomic_DNA"/>
</dbReference>
<evidence type="ECO:0000313" key="2">
    <source>
        <dbReference type="Proteomes" id="UP000509301"/>
    </source>
</evidence>